<gene>
    <name evidence="3" type="ORF">CRE_12469</name>
</gene>
<dbReference type="STRING" id="31234.E3M729"/>
<keyword evidence="2" id="KW-0812">Transmembrane</keyword>
<feature type="coiled-coil region" evidence="1">
    <location>
        <begin position="48"/>
        <end position="130"/>
    </location>
</feature>
<sequence>MLTRRVVSNFRFQKCRNCSTNAPPPGKVREKINQYVSEYEQKIGITSMRQAQNEVLLWEKRLSEAQLKRREQQSEIRNLQSQLKEIHLDLDRTSRGEDKYLQLITEEHKLIKKERELLRGSEELENIERDTFHQLSMSIRSSREWEKEYTEKAKWWGVSTWLVGGLIGTIGATINFAMRPRKVIEKLETGANKMNEMATVFEENNARIVEFMTDMRTALQLETSQIKNTSSQNDVKKVSDFDELIQTIKNENARLSQEMRELSRLAKLEAALDADPTAVVYVGSDMERLLEQTEKNIESKMKLRTLITVVVIYTAVAVTAPWLYAVFRGD</sequence>
<dbReference type="PANTHER" id="PTHR28624:SF1">
    <property type="entry name" value="MITOCHONDRIAL POTASSIUM CHANNEL"/>
    <property type="match status" value="1"/>
</dbReference>
<evidence type="ECO:0000313" key="4">
    <source>
        <dbReference type="Proteomes" id="UP000008281"/>
    </source>
</evidence>
<evidence type="ECO:0000313" key="3">
    <source>
        <dbReference type="EMBL" id="EFO93886.1"/>
    </source>
</evidence>
<evidence type="ECO:0000256" key="1">
    <source>
        <dbReference type="SAM" id="Coils"/>
    </source>
</evidence>
<dbReference type="CTD" id="9828414"/>
<dbReference type="KEGG" id="crq:GCK72_013846"/>
<dbReference type="Proteomes" id="UP000008281">
    <property type="component" value="Unassembled WGS sequence"/>
</dbReference>
<keyword evidence="2" id="KW-1133">Transmembrane helix</keyword>
<evidence type="ECO:0000256" key="2">
    <source>
        <dbReference type="SAM" id="Phobius"/>
    </source>
</evidence>
<accession>E3M729</accession>
<dbReference type="GeneID" id="9828414"/>
<feature type="transmembrane region" description="Helical" evidence="2">
    <location>
        <begin position="305"/>
        <end position="327"/>
    </location>
</feature>
<dbReference type="RefSeq" id="XP_003107987.2">
    <property type="nucleotide sequence ID" value="XM_003107939.2"/>
</dbReference>
<keyword evidence="1" id="KW-0175">Coiled coil</keyword>
<keyword evidence="2" id="KW-0472">Membrane</keyword>
<dbReference type="InterPro" id="IPR037660">
    <property type="entry name" value="CCDC51"/>
</dbReference>
<organism evidence="4">
    <name type="scientific">Caenorhabditis remanei</name>
    <name type="common">Caenorhabditis vulgaris</name>
    <dbReference type="NCBI Taxonomy" id="31234"/>
    <lineage>
        <taxon>Eukaryota</taxon>
        <taxon>Metazoa</taxon>
        <taxon>Ecdysozoa</taxon>
        <taxon>Nematoda</taxon>
        <taxon>Chromadorea</taxon>
        <taxon>Rhabditida</taxon>
        <taxon>Rhabditina</taxon>
        <taxon>Rhabditomorpha</taxon>
        <taxon>Rhabditoidea</taxon>
        <taxon>Rhabditidae</taxon>
        <taxon>Peloderinae</taxon>
        <taxon>Caenorhabditis</taxon>
    </lineage>
</organism>
<feature type="transmembrane region" description="Helical" evidence="2">
    <location>
        <begin position="155"/>
        <end position="177"/>
    </location>
</feature>
<dbReference type="eggNOG" id="ENOG502QWCS">
    <property type="taxonomic scope" value="Eukaryota"/>
</dbReference>
<name>E3M729_CAERE</name>
<dbReference type="FunCoup" id="E3M729">
    <property type="interactions" value="1772"/>
</dbReference>
<dbReference type="AlphaFoldDB" id="E3M729"/>
<evidence type="ECO:0008006" key="5">
    <source>
        <dbReference type="Google" id="ProtNLM"/>
    </source>
</evidence>
<dbReference type="EMBL" id="DS268427">
    <property type="protein sequence ID" value="EFO93886.1"/>
    <property type="molecule type" value="Genomic_DNA"/>
</dbReference>
<protein>
    <recommendedName>
        <fullName evidence="5">Coiled-coil domain-containing protein 51</fullName>
    </recommendedName>
</protein>
<dbReference type="PANTHER" id="PTHR28624">
    <property type="entry name" value="COILED-COIL DOMAIN-CONTAINING PROTEIN 51"/>
    <property type="match status" value="1"/>
</dbReference>
<dbReference type="InParanoid" id="E3M729"/>
<feature type="coiled-coil region" evidence="1">
    <location>
        <begin position="238"/>
        <end position="268"/>
    </location>
</feature>
<keyword evidence="4" id="KW-1185">Reference proteome</keyword>
<reference evidence="3" key="1">
    <citation type="submission" date="2007-07" db="EMBL/GenBank/DDBJ databases">
        <title>PCAP assembly of the Caenorhabditis remanei genome.</title>
        <authorList>
            <consortium name="The Caenorhabditis remanei Sequencing Consortium"/>
            <person name="Wilson R.K."/>
        </authorList>
    </citation>
    <scope>NUCLEOTIDE SEQUENCE [LARGE SCALE GENOMIC DNA]</scope>
    <source>
        <strain evidence="3">PB4641</strain>
    </source>
</reference>
<dbReference type="OrthoDB" id="6243211at2759"/>
<proteinExistence type="predicted"/>
<dbReference type="HOGENOM" id="CLU_060968_1_0_1"/>
<dbReference type="OMA" id="STATTWW"/>